<feature type="signal peptide" evidence="1">
    <location>
        <begin position="1"/>
        <end position="24"/>
    </location>
</feature>
<name>A0ABS5RJS0_9MYCO</name>
<keyword evidence="3" id="KW-1185">Reference proteome</keyword>
<feature type="chain" id="PRO_5045521480" evidence="1">
    <location>
        <begin position="25"/>
        <end position="376"/>
    </location>
</feature>
<protein>
    <submittedName>
        <fullName evidence="2">Uncharacterized protein</fullName>
    </submittedName>
</protein>
<organism evidence="2 3">
    <name type="scientific">Mycolicibacter acidiphilus</name>
    <dbReference type="NCBI Taxonomy" id="2835306"/>
    <lineage>
        <taxon>Bacteria</taxon>
        <taxon>Bacillati</taxon>
        <taxon>Actinomycetota</taxon>
        <taxon>Actinomycetes</taxon>
        <taxon>Mycobacteriales</taxon>
        <taxon>Mycobacteriaceae</taxon>
        <taxon>Mycolicibacter</taxon>
    </lineage>
</organism>
<sequence length="376" mass="37776">MSTLQPRLTALASTLAAGSALASAAMIGGVPMTPTHSPLFDKAHHNVGLVNSVADALFPSVTLNTDTFGGSLQWLLDNELKLGNVTLPNMVDPHSTLTLESLLAGSHLGTSSTMTDVFNQLGLDNFKLEPLMTSLGLAPGSSLDTLLDHLGLANLTVNNLMTDFVGFGTGETLAGLVDKIGMGTKTIGDLMGMVGLPATTTVDGLLNQLGVGELSGLLGGLGVGSTTDLGALLSVLGSGTSTLTLDDLLKAAPTSGAVTGDGVLSKIGDMTLGQMIGLGSATTLADTINDLKFGSTTLGSILELVKIGSTTTLGSLLEGLPSGSSGTLGSDTLGAFLGMLTGGKDTIDATTTMNAFLTDIGMGNLNLDDLLGLPTT</sequence>
<evidence type="ECO:0000313" key="2">
    <source>
        <dbReference type="EMBL" id="MBS9533859.1"/>
    </source>
</evidence>
<evidence type="ECO:0000256" key="1">
    <source>
        <dbReference type="SAM" id="SignalP"/>
    </source>
</evidence>
<reference evidence="2 3" key="1">
    <citation type="submission" date="2021-05" db="EMBL/GenBank/DDBJ databases">
        <title>Mycobacterium acidophilum sp. nov., an extremely acid-tolerant member of the genus Mycobacterium.</title>
        <authorList>
            <person name="Xia J."/>
        </authorList>
    </citation>
    <scope>NUCLEOTIDE SEQUENCE [LARGE SCALE GENOMIC DNA]</scope>
    <source>
        <strain evidence="2 3">M1</strain>
    </source>
</reference>
<dbReference type="EMBL" id="JAHCLR010000015">
    <property type="protein sequence ID" value="MBS9533859.1"/>
    <property type="molecule type" value="Genomic_DNA"/>
</dbReference>
<accession>A0ABS5RJS0</accession>
<keyword evidence="1" id="KW-0732">Signal</keyword>
<dbReference type="RefSeq" id="WP_214092741.1">
    <property type="nucleotide sequence ID" value="NZ_JAHCLR010000015.1"/>
</dbReference>
<comment type="caution">
    <text evidence="2">The sequence shown here is derived from an EMBL/GenBank/DDBJ whole genome shotgun (WGS) entry which is preliminary data.</text>
</comment>
<dbReference type="Proteomes" id="UP001519535">
    <property type="component" value="Unassembled WGS sequence"/>
</dbReference>
<proteinExistence type="predicted"/>
<gene>
    <name evidence="2" type="ORF">KIH27_09710</name>
</gene>
<evidence type="ECO:0000313" key="3">
    <source>
        <dbReference type="Proteomes" id="UP001519535"/>
    </source>
</evidence>